<reference evidence="1" key="1">
    <citation type="submission" date="2021-06" db="EMBL/GenBank/DDBJ databases">
        <authorList>
            <person name="Kallberg Y."/>
            <person name="Tangrot J."/>
            <person name="Rosling A."/>
        </authorList>
    </citation>
    <scope>NUCLEOTIDE SEQUENCE</scope>
    <source>
        <strain evidence="1">MA461A</strain>
    </source>
</reference>
<proteinExistence type="predicted"/>
<dbReference type="Proteomes" id="UP000789920">
    <property type="component" value="Unassembled WGS sequence"/>
</dbReference>
<evidence type="ECO:0000313" key="1">
    <source>
        <dbReference type="EMBL" id="CAG8831756.1"/>
    </source>
</evidence>
<comment type="caution">
    <text evidence="1">The sequence shown here is derived from an EMBL/GenBank/DDBJ whole genome shotgun (WGS) entry which is preliminary data.</text>
</comment>
<keyword evidence="2" id="KW-1185">Reference proteome</keyword>
<organism evidence="1 2">
    <name type="scientific">Racocetra persica</name>
    <dbReference type="NCBI Taxonomy" id="160502"/>
    <lineage>
        <taxon>Eukaryota</taxon>
        <taxon>Fungi</taxon>
        <taxon>Fungi incertae sedis</taxon>
        <taxon>Mucoromycota</taxon>
        <taxon>Glomeromycotina</taxon>
        <taxon>Glomeromycetes</taxon>
        <taxon>Diversisporales</taxon>
        <taxon>Gigasporaceae</taxon>
        <taxon>Racocetra</taxon>
    </lineage>
</organism>
<protein>
    <submittedName>
        <fullName evidence="1">16688_t:CDS:1</fullName>
    </submittedName>
</protein>
<evidence type="ECO:0000313" key="2">
    <source>
        <dbReference type="Proteomes" id="UP000789920"/>
    </source>
</evidence>
<name>A0ACA9S8L7_9GLOM</name>
<dbReference type="EMBL" id="CAJVQC010102151">
    <property type="protein sequence ID" value="CAG8831756.1"/>
    <property type="molecule type" value="Genomic_DNA"/>
</dbReference>
<feature type="non-terminal residue" evidence="1">
    <location>
        <position position="1"/>
    </location>
</feature>
<accession>A0ACA9S8L7</accession>
<sequence length="101" mass="11860">SHKENNDCQNSLEENDDRQDSLEENNNPDDYFSNEELSKPKCSKFTNKIKLNNTKSEVIVISDSESDITICEKEKQQMYEYSIKSQENKLDLLLKSMKKFD</sequence>
<gene>
    <name evidence="1" type="ORF">RPERSI_LOCUS28250</name>
</gene>
<feature type="non-terminal residue" evidence="1">
    <location>
        <position position="101"/>
    </location>
</feature>